<dbReference type="EMBL" id="LWQU01000151">
    <property type="protein sequence ID" value="OAN49353.1"/>
    <property type="molecule type" value="Genomic_DNA"/>
</dbReference>
<accession>A0A178MLD0</accession>
<name>A0A178MLD0_9PROT</name>
<dbReference type="OrthoDB" id="7191115at2"/>
<evidence type="ECO:0000256" key="1">
    <source>
        <dbReference type="ARBA" id="ARBA00022649"/>
    </source>
</evidence>
<comment type="caution">
    <text evidence="2">The sequence shown here is derived from an EMBL/GenBank/DDBJ whole genome shotgun (WGS) entry which is preliminary data.</text>
</comment>
<organism evidence="2 3">
    <name type="scientific">Magnetospirillum moscoviense</name>
    <dbReference type="NCBI Taxonomy" id="1437059"/>
    <lineage>
        <taxon>Bacteria</taxon>
        <taxon>Pseudomonadati</taxon>
        <taxon>Pseudomonadota</taxon>
        <taxon>Alphaproteobacteria</taxon>
        <taxon>Rhodospirillales</taxon>
        <taxon>Rhodospirillaceae</taxon>
        <taxon>Magnetospirillum</taxon>
    </lineage>
</organism>
<reference evidence="2 3" key="1">
    <citation type="submission" date="2016-04" db="EMBL/GenBank/DDBJ databases">
        <title>Draft genome sequence of freshwater magnetotactic bacteria Magnetospirillum marisnigri SP-1 and Magnetospirillum moscoviense BB-1.</title>
        <authorList>
            <person name="Koziaeva V."/>
            <person name="Dziuba M.V."/>
            <person name="Ivanov T.M."/>
            <person name="Kuznetsov B."/>
            <person name="Grouzdev D.S."/>
        </authorList>
    </citation>
    <scope>NUCLEOTIDE SEQUENCE [LARGE SCALE GENOMIC DNA]</scope>
    <source>
        <strain evidence="2 3">BB-1</strain>
    </source>
</reference>
<protein>
    <submittedName>
        <fullName evidence="2">Acetoacetyl-CoA synthase</fullName>
    </submittedName>
</protein>
<dbReference type="RefSeq" id="WP_068501855.1">
    <property type="nucleotide sequence ID" value="NZ_LWQU01000151.1"/>
</dbReference>
<dbReference type="Proteomes" id="UP000078543">
    <property type="component" value="Unassembled WGS sequence"/>
</dbReference>
<evidence type="ECO:0000313" key="2">
    <source>
        <dbReference type="EMBL" id="OAN49353.1"/>
    </source>
</evidence>
<dbReference type="AlphaFoldDB" id="A0A178MLD0"/>
<dbReference type="Pfam" id="PF07362">
    <property type="entry name" value="CcdA"/>
    <property type="match status" value="1"/>
</dbReference>
<dbReference type="InterPro" id="IPR009956">
    <property type="entry name" value="Post-segregation_anti-tox_CcdA"/>
</dbReference>
<proteinExistence type="predicted"/>
<keyword evidence="3" id="KW-1185">Reference proteome</keyword>
<sequence>MNALYDPKAPKKACNVSINADLLAQAKALGINLSQLLESELESRLREAKAAAWAEENKAAIAAHNAHVEKFGLWSDGARMF</sequence>
<evidence type="ECO:0000313" key="3">
    <source>
        <dbReference type="Proteomes" id="UP000078543"/>
    </source>
</evidence>
<keyword evidence="1" id="KW-1277">Toxin-antitoxin system</keyword>
<gene>
    <name evidence="2" type="ORF">A6A05_14155</name>
</gene>
<dbReference type="STRING" id="1437059.A6A05_14155"/>